<evidence type="ECO:0000259" key="4">
    <source>
        <dbReference type="PROSITE" id="PS51900"/>
    </source>
</evidence>
<evidence type="ECO:0000256" key="1">
    <source>
        <dbReference type="ARBA" id="ARBA00023125"/>
    </source>
</evidence>
<dbReference type="InterPro" id="IPR050090">
    <property type="entry name" value="Tyrosine_recombinase_XerCD"/>
</dbReference>
<evidence type="ECO:0000256" key="2">
    <source>
        <dbReference type="ARBA" id="ARBA00023172"/>
    </source>
</evidence>
<dbReference type="Gene3D" id="1.10.150.130">
    <property type="match status" value="1"/>
</dbReference>
<gene>
    <name evidence="5" type="primary">xerC_48</name>
    <name evidence="5" type="ORF">SDC9_42986</name>
</gene>
<accession>A0A644W2V4</accession>
<dbReference type="InterPro" id="IPR011010">
    <property type="entry name" value="DNA_brk_join_enz"/>
</dbReference>
<dbReference type="PANTHER" id="PTHR30349">
    <property type="entry name" value="PHAGE INTEGRASE-RELATED"/>
    <property type="match status" value="1"/>
</dbReference>
<keyword evidence="1" id="KW-0238">DNA-binding</keyword>
<name>A0A644W2V4_9ZZZZ</name>
<evidence type="ECO:0000313" key="5">
    <source>
        <dbReference type="EMBL" id="MPL96803.1"/>
    </source>
</evidence>
<protein>
    <submittedName>
        <fullName evidence="5">Tyrosine recombinase XerC</fullName>
    </submittedName>
</protein>
<dbReference type="AlphaFoldDB" id="A0A644W2V4"/>
<reference evidence="5" key="1">
    <citation type="submission" date="2019-08" db="EMBL/GenBank/DDBJ databases">
        <authorList>
            <person name="Kucharzyk K."/>
            <person name="Murdoch R.W."/>
            <person name="Higgins S."/>
            <person name="Loffler F."/>
        </authorList>
    </citation>
    <scope>NUCLEOTIDE SEQUENCE</scope>
</reference>
<dbReference type="PROSITE" id="PS51898">
    <property type="entry name" value="TYR_RECOMBINASE"/>
    <property type="match status" value="1"/>
</dbReference>
<dbReference type="GO" id="GO:0006310">
    <property type="term" value="P:DNA recombination"/>
    <property type="evidence" value="ECO:0007669"/>
    <property type="project" value="UniProtKB-KW"/>
</dbReference>
<dbReference type="InterPro" id="IPR013762">
    <property type="entry name" value="Integrase-like_cat_sf"/>
</dbReference>
<comment type="caution">
    <text evidence="5">The sequence shown here is derived from an EMBL/GenBank/DDBJ whole genome shotgun (WGS) entry which is preliminary data.</text>
</comment>
<feature type="domain" description="Tyr recombinase" evidence="3">
    <location>
        <begin position="112"/>
        <end position="296"/>
    </location>
</feature>
<dbReference type="InterPro" id="IPR002104">
    <property type="entry name" value="Integrase_catalytic"/>
</dbReference>
<sequence length="315" mass="36277">MKSTAIIDIRRNAPRTWEDCLSRFLAWRKAQGAAPRRLEGYNTMICLFFRRFPTAWSATCRECISSFLSQDGIAPTTHNVRLKSLRPFFEFATREGAFTESPAAEFKYKRGESPRIIDHPVEDLKKMLDAIGTDTFTTLRDTALFLFSLDSGIRPTEALQLRPSDIDIHLRRAVIRATTAKTRTGRTVYFAERTAGMVDRLIQVRPEEWDNAVPVFCTCYGEEFSPHTWTVQLRRYVQKAGLKRFFAYDLRHQFTIQYLRNGGDVFTLQRNMGHSTLSMTEKYLALSDEDVRRGHEKASPVAAMFPAPRKRMGKL</sequence>
<dbReference type="InterPro" id="IPR010998">
    <property type="entry name" value="Integrase_recombinase_N"/>
</dbReference>
<dbReference type="CDD" id="cd00397">
    <property type="entry name" value="DNA_BRE_C"/>
    <property type="match status" value="1"/>
</dbReference>
<dbReference type="Gene3D" id="1.10.443.10">
    <property type="entry name" value="Intergrase catalytic core"/>
    <property type="match status" value="1"/>
</dbReference>
<evidence type="ECO:0000259" key="3">
    <source>
        <dbReference type="PROSITE" id="PS51898"/>
    </source>
</evidence>
<organism evidence="5">
    <name type="scientific">bioreactor metagenome</name>
    <dbReference type="NCBI Taxonomy" id="1076179"/>
    <lineage>
        <taxon>unclassified sequences</taxon>
        <taxon>metagenomes</taxon>
        <taxon>ecological metagenomes</taxon>
    </lineage>
</organism>
<dbReference type="GO" id="GO:0003677">
    <property type="term" value="F:DNA binding"/>
    <property type="evidence" value="ECO:0007669"/>
    <property type="project" value="UniProtKB-KW"/>
</dbReference>
<feature type="domain" description="Core-binding (CB)" evidence="4">
    <location>
        <begin position="15"/>
        <end position="93"/>
    </location>
</feature>
<dbReference type="Pfam" id="PF00589">
    <property type="entry name" value="Phage_integrase"/>
    <property type="match status" value="1"/>
</dbReference>
<proteinExistence type="predicted"/>
<dbReference type="PANTHER" id="PTHR30349:SF41">
    <property type="entry name" value="INTEGRASE_RECOMBINASE PROTEIN MJ0367-RELATED"/>
    <property type="match status" value="1"/>
</dbReference>
<dbReference type="PROSITE" id="PS51900">
    <property type="entry name" value="CB"/>
    <property type="match status" value="1"/>
</dbReference>
<dbReference type="InterPro" id="IPR044068">
    <property type="entry name" value="CB"/>
</dbReference>
<keyword evidence="2" id="KW-0233">DNA recombination</keyword>
<dbReference type="SUPFAM" id="SSF56349">
    <property type="entry name" value="DNA breaking-rejoining enzymes"/>
    <property type="match status" value="1"/>
</dbReference>
<dbReference type="EMBL" id="VSSQ01000527">
    <property type="protein sequence ID" value="MPL96803.1"/>
    <property type="molecule type" value="Genomic_DNA"/>
</dbReference>
<dbReference type="GO" id="GO:0015074">
    <property type="term" value="P:DNA integration"/>
    <property type="evidence" value="ECO:0007669"/>
    <property type="project" value="InterPro"/>
</dbReference>